<evidence type="ECO:0000256" key="1">
    <source>
        <dbReference type="ARBA" id="ARBA00022614"/>
    </source>
</evidence>
<keyword evidence="4" id="KW-1185">Reference proteome</keyword>
<dbReference type="SMART" id="SM00369">
    <property type="entry name" value="LRR_TYP"/>
    <property type="match status" value="6"/>
</dbReference>
<protein>
    <recommendedName>
        <fullName evidence="5">Leucine-rich repeat-containing protein 58</fullName>
    </recommendedName>
</protein>
<reference evidence="4" key="1">
    <citation type="submission" date="2014-03" db="EMBL/GenBank/DDBJ databases">
        <authorList>
            <person name="Aksoy S."/>
            <person name="Warren W."/>
            <person name="Wilson R.K."/>
        </authorList>
    </citation>
    <scope>NUCLEOTIDE SEQUENCE [LARGE SCALE GENOMIC DNA]</scope>
    <source>
        <strain evidence="4">IAEA</strain>
    </source>
</reference>
<dbReference type="PANTHER" id="PTHR48051:SF1">
    <property type="entry name" value="RAS SUPPRESSOR PROTEIN 1"/>
    <property type="match status" value="1"/>
</dbReference>
<organism evidence="3 4">
    <name type="scientific">Glossina brevipalpis</name>
    <dbReference type="NCBI Taxonomy" id="37001"/>
    <lineage>
        <taxon>Eukaryota</taxon>
        <taxon>Metazoa</taxon>
        <taxon>Ecdysozoa</taxon>
        <taxon>Arthropoda</taxon>
        <taxon>Hexapoda</taxon>
        <taxon>Insecta</taxon>
        <taxon>Pterygota</taxon>
        <taxon>Neoptera</taxon>
        <taxon>Endopterygota</taxon>
        <taxon>Diptera</taxon>
        <taxon>Brachycera</taxon>
        <taxon>Muscomorpha</taxon>
        <taxon>Hippoboscoidea</taxon>
        <taxon>Glossinidae</taxon>
        <taxon>Glossina</taxon>
    </lineage>
</organism>
<dbReference type="SMART" id="SM00364">
    <property type="entry name" value="LRR_BAC"/>
    <property type="match status" value="6"/>
</dbReference>
<reference evidence="3" key="2">
    <citation type="submission" date="2020-05" db="UniProtKB">
        <authorList>
            <consortium name="EnsemblMetazoa"/>
        </authorList>
    </citation>
    <scope>IDENTIFICATION</scope>
    <source>
        <strain evidence="3">IAEA</strain>
    </source>
</reference>
<dbReference type="InterPro" id="IPR050216">
    <property type="entry name" value="LRR_domain-containing"/>
</dbReference>
<evidence type="ECO:0000313" key="3">
    <source>
        <dbReference type="EnsemblMetazoa" id="GBRI005516-PA"/>
    </source>
</evidence>
<evidence type="ECO:0000313" key="4">
    <source>
        <dbReference type="Proteomes" id="UP000091820"/>
    </source>
</evidence>
<dbReference type="Gene3D" id="3.80.10.10">
    <property type="entry name" value="Ribonuclease Inhibitor"/>
    <property type="match status" value="1"/>
</dbReference>
<dbReference type="AlphaFoldDB" id="A0A1A9W3Z5"/>
<dbReference type="SUPFAM" id="SSF52058">
    <property type="entry name" value="L domain-like"/>
    <property type="match status" value="1"/>
</dbReference>
<dbReference type="VEuPathDB" id="VectorBase:GBRI005516"/>
<accession>A0A1A9W3Z5</accession>
<dbReference type="InterPro" id="IPR032675">
    <property type="entry name" value="LRR_dom_sf"/>
</dbReference>
<dbReference type="EnsemblMetazoa" id="GBRI005516-RA">
    <property type="protein sequence ID" value="GBRI005516-PA"/>
    <property type="gene ID" value="GBRI005516"/>
</dbReference>
<dbReference type="Pfam" id="PF00560">
    <property type="entry name" value="LRR_1"/>
    <property type="match status" value="1"/>
</dbReference>
<dbReference type="GO" id="GO:0005737">
    <property type="term" value="C:cytoplasm"/>
    <property type="evidence" value="ECO:0007669"/>
    <property type="project" value="TreeGrafter"/>
</dbReference>
<dbReference type="PROSITE" id="PS51450">
    <property type="entry name" value="LRR"/>
    <property type="match status" value="1"/>
</dbReference>
<evidence type="ECO:0008006" key="5">
    <source>
        <dbReference type="Google" id="ProtNLM"/>
    </source>
</evidence>
<dbReference type="InterPro" id="IPR003591">
    <property type="entry name" value="Leu-rich_rpt_typical-subtyp"/>
</dbReference>
<name>A0A1A9W3Z5_9MUSC</name>
<dbReference type="InterPro" id="IPR001611">
    <property type="entry name" value="Leu-rich_rpt"/>
</dbReference>
<keyword evidence="1" id="KW-0433">Leucine-rich repeat</keyword>
<keyword evidence="2" id="KW-0677">Repeat</keyword>
<proteinExistence type="predicted"/>
<dbReference type="Pfam" id="PF13855">
    <property type="entry name" value="LRR_8"/>
    <property type="match status" value="1"/>
</dbReference>
<dbReference type="Proteomes" id="UP000091820">
    <property type="component" value="Unassembled WGS sequence"/>
</dbReference>
<dbReference type="STRING" id="37001.A0A1A9W3Z5"/>
<sequence length="368" mass="41678">MEVYTSDSSDTDSREQKTLDYGRMNLMNINLEDDLHSDTKMPIKSIKDIEILLLNHNRLTRLPTTIRNFLSLRVLDLSSNCLRELPEIIGQLPLITLVAKNNQLTNESLPKSFAIKNQNSTLKELNLSGNMLTHFPEQVIELRNLRYLYVGGNQIGCISKDIWRMQSLQVLSVGGNLLTDVPDTVGLLSQLQALVLCDNLIENLPTSIARLKNLKSLLLHKNRLKHLPRDIVALKNLTEARYRNIFLSLRDNPLVVRFVQDMSLNPPTLMELAARIVKTTGVSVEAGDLPQTTLDYLSCANCCVNPQCKGVFFDNRVEHIKFVDFCGKYRVPLLQYLCSSKCIEHEKPSRPQTSGATRGYMMRKVLLG</sequence>
<dbReference type="PANTHER" id="PTHR48051">
    <property type="match status" value="1"/>
</dbReference>
<evidence type="ECO:0000256" key="2">
    <source>
        <dbReference type="ARBA" id="ARBA00022737"/>
    </source>
</evidence>